<keyword evidence="8" id="KW-1185">Reference proteome</keyword>
<dbReference type="Proteomes" id="UP000309340">
    <property type="component" value="Unassembled WGS sequence"/>
</dbReference>
<gene>
    <name evidence="7" type="ORF">B0A55_06016</name>
</gene>
<dbReference type="PANTHER" id="PTHR46072">
    <property type="entry name" value="AMIDASE-RELATED-RELATED"/>
    <property type="match status" value="1"/>
</dbReference>
<dbReference type="GO" id="GO:0004040">
    <property type="term" value="F:amidase activity"/>
    <property type="evidence" value="ECO:0007669"/>
    <property type="project" value="UniProtKB-EC"/>
</dbReference>
<dbReference type="InterPro" id="IPR023631">
    <property type="entry name" value="Amidase_dom"/>
</dbReference>
<dbReference type="Pfam" id="PF01425">
    <property type="entry name" value="Amidase"/>
    <property type="match status" value="1"/>
</dbReference>
<proteinExistence type="inferred from homology"/>
<dbReference type="PANTHER" id="PTHR46072:SF10">
    <property type="entry name" value="ACETAMIDASE"/>
    <property type="match status" value="1"/>
</dbReference>
<evidence type="ECO:0000313" key="7">
    <source>
        <dbReference type="EMBL" id="TKA75376.1"/>
    </source>
</evidence>
<dbReference type="STRING" id="329884.A0A4U0XH48"/>
<reference evidence="7 8" key="1">
    <citation type="submission" date="2017-03" db="EMBL/GenBank/DDBJ databases">
        <title>Genomes of endolithic fungi from Antarctica.</title>
        <authorList>
            <person name="Coleine C."/>
            <person name="Masonjones S."/>
            <person name="Stajich J.E."/>
        </authorList>
    </citation>
    <scope>NUCLEOTIDE SEQUENCE [LARGE SCALE GENOMIC DNA]</scope>
    <source>
        <strain evidence="7 8">CCFEE 5184</strain>
    </source>
</reference>
<dbReference type="EMBL" id="NAJQ01000195">
    <property type="protein sequence ID" value="TKA75376.1"/>
    <property type="molecule type" value="Genomic_DNA"/>
</dbReference>
<name>A0A4U0XH48_9PEZI</name>
<comment type="similarity">
    <text evidence="2">Belongs to the amidase family.</text>
</comment>
<feature type="transmembrane region" description="Helical" evidence="5">
    <location>
        <begin position="79"/>
        <end position="101"/>
    </location>
</feature>
<protein>
    <recommendedName>
        <fullName evidence="3">amidase</fullName>
        <ecNumber evidence="3">3.5.1.4</ecNumber>
    </recommendedName>
</protein>
<comment type="catalytic activity">
    <reaction evidence="1">
        <text>a monocarboxylic acid amide + H2O = a monocarboxylate + NH4(+)</text>
        <dbReference type="Rhea" id="RHEA:12020"/>
        <dbReference type="ChEBI" id="CHEBI:15377"/>
        <dbReference type="ChEBI" id="CHEBI:28938"/>
        <dbReference type="ChEBI" id="CHEBI:35757"/>
        <dbReference type="ChEBI" id="CHEBI:83628"/>
        <dbReference type="EC" id="3.5.1.4"/>
    </reaction>
</comment>
<organism evidence="7 8">
    <name type="scientific">Friedmanniomyces simplex</name>
    <dbReference type="NCBI Taxonomy" id="329884"/>
    <lineage>
        <taxon>Eukaryota</taxon>
        <taxon>Fungi</taxon>
        <taxon>Dikarya</taxon>
        <taxon>Ascomycota</taxon>
        <taxon>Pezizomycotina</taxon>
        <taxon>Dothideomycetes</taxon>
        <taxon>Dothideomycetidae</taxon>
        <taxon>Mycosphaerellales</taxon>
        <taxon>Teratosphaeriaceae</taxon>
        <taxon>Friedmanniomyces</taxon>
    </lineage>
</organism>
<evidence type="ECO:0000256" key="4">
    <source>
        <dbReference type="ARBA" id="ARBA00022801"/>
    </source>
</evidence>
<dbReference type="AlphaFoldDB" id="A0A4U0XH48"/>
<dbReference type="InterPro" id="IPR036928">
    <property type="entry name" value="AS_sf"/>
</dbReference>
<dbReference type="PROSITE" id="PS00571">
    <property type="entry name" value="AMIDASES"/>
    <property type="match status" value="1"/>
</dbReference>
<feature type="transmembrane region" description="Helical" evidence="5">
    <location>
        <begin position="20"/>
        <end position="38"/>
    </location>
</feature>
<dbReference type="OrthoDB" id="6428749at2759"/>
<comment type="caution">
    <text evidence="7">The sequence shown here is derived from an EMBL/GenBank/DDBJ whole genome shotgun (WGS) entry which is preliminary data.</text>
</comment>
<keyword evidence="5" id="KW-0812">Transmembrane</keyword>
<evidence type="ECO:0000256" key="3">
    <source>
        <dbReference type="ARBA" id="ARBA00012922"/>
    </source>
</evidence>
<keyword evidence="4" id="KW-0378">Hydrolase</keyword>
<dbReference type="FunFam" id="3.90.1300.10:FF:000003">
    <property type="entry name" value="Amidase signature enzyme"/>
    <property type="match status" value="1"/>
</dbReference>
<sequence length="754" mass="82287">MPVPDYGAAPLAKTFMLVRGLALLAMVCIVGLTANFVSEIVSTNIDPPREIVGTLTITCLAALYCLISIPFFYARANLGLFIMAGLDALLCLAFAIVAVILGKPLSFLNCMIIADANAAANAQSASAFAQSLASNLGKSGSTLGLQNWAGSTKVNCFETKAIWGLCIALCILFTCSSLILPTLWLKARRAGVPATNKRKQDERAARIAALPTTYSYPLSSNEKEILDEDIGDLVHDVQDGRKKAVEVLRAYGKVAVKAQEKTNCVTEVMLKEAEGWIERGEINMKGPLAGVPVSLKDSIHVGGFDTSVGYSVNVGKPVQSDGALVRMLKDAGAVPFVKTALPVTLLSFESFNDVWGRCLNPHNQKYSPGGSSGGEGALLAFGGSRIGIGSDVAGSVRAPAHYSGCYSLRCSTGRWPKLGVNTSMPGQEGIASVFSPMTRTLMDLSYFTRSFIQMQPWTYDQSVHPLVWRSEVENTYKDKKVLKVGIMRTDTVVDPAPACARALDMAASALRDQGYHVFDVTPPNPYEALVIASNLLNADGTRTFRSYFRTGESDDPGAAEFGRYMRLPRFIKWFYWAYVKYLKRDDVWAGLLEHWHEKSAFENWQWVSKREVYKARWHEWWNGFGEKGDGLDFILTPPNATPAVPHGGMSSAAAACGYTFLFNLLDYSCGILPVTHVDPAKDVLPASVNVRKMNGVARGAYEHYDAVKMAGLPVAVQVVGRRLEEEKVLACMQRVEDALEAKGERYELLKVPEF</sequence>
<evidence type="ECO:0000256" key="5">
    <source>
        <dbReference type="SAM" id="Phobius"/>
    </source>
</evidence>
<dbReference type="InterPro" id="IPR020556">
    <property type="entry name" value="Amidase_CS"/>
</dbReference>
<feature type="transmembrane region" description="Helical" evidence="5">
    <location>
        <begin position="50"/>
        <end position="73"/>
    </location>
</feature>
<keyword evidence="5" id="KW-0472">Membrane</keyword>
<evidence type="ECO:0000259" key="6">
    <source>
        <dbReference type="Pfam" id="PF01425"/>
    </source>
</evidence>
<evidence type="ECO:0000313" key="8">
    <source>
        <dbReference type="Proteomes" id="UP000309340"/>
    </source>
</evidence>
<feature type="transmembrane region" description="Helical" evidence="5">
    <location>
        <begin position="161"/>
        <end position="185"/>
    </location>
</feature>
<feature type="domain" description="Amidase" evidence="6">
    <location>
        <begin position="246"/>
        <end position="729"/>
    </location>
</feature>
<evidence type="ECO:0000256" key="2">
    <source>
        <dbReference type="ARBA" id="ARBA00009199"/>
    </source>
</evidence>
<dbReference type="SUPFAM" id="SSF75304">
    <property type="entry name" value="Amidase signature (AS) enzymes"/>
    <property type="match status" value="1"/>
</dbReference>
<accession>A0A4U0XH48</accession>
<evidence type="ECO:0000256" key="1">
    <source>
        <dbReference type="ARBA" id="ARBA00001311"/>
    </source>
</evidence>
<keyword evidence="5" id="KW-1133">Transmembrane helix</keyword>
<dbReference type="Gene3D" id="3.90.1300.10">
    <property type="entry name" value="Amidase signature (AS) domain"/>
    <property type="match status" value="1"/>
</dbReference>
<dbReference type="EC" id="3.5.1.4" evidence="3"/>